<feature type="compositionally biased region" description="Basic and acidic residues" evidence="1">
    <location>
        <begin position="393"/>
        <end position="403"/>
    </location>
</feature>
<feature type="chain" id="PRO_5040244640" description="JmjC domain-containing protein" evidence="2">
    <location>
        <begin position="20"/>
        <end position="691"/>
    </location>
</feature>
<dbReference type="Pfam" id="PF18759">
    <property type="entry name" value="Plavaka"/>
    <property type="match status" value="2"/>
</dbReference>
<keyword evidence="4" id="KW-1185">Reference proteome</keyword>
<organism evidence="3 4">
    <name type="scientific">Gymnopilus junonius</name>
    <name type="common">Spectacular rustgill mushroom</name>
    <name type="synonym">Gymnopilus spectabilis subsp. junonius</name>
    <dbReference type="NCBI Taxonomy" id="109634"/>
    <lineage>
        <taxon>Eukaryota</taxon>
        <taxon>Fungi</taxon>
        <taxon>Dikarya</taxon>
        <taxon>Basidiomycota</taxon>
        <taxon>Agaricomycotina</taxon>
        <taxon>Agaricomycetes</taxon>
        <taxon>Agaricomycetidae</taxon>
        <taxon>Agaricales</taxon>
        <taxon>Agaricineae</taxon>
        <taxon>Hymenogastraceae</taxon>
        <taxon>Gymnopilus</taxon>
    </lineage>
</organism>
<evidence type="ECO:0000256" key="2">
    <source>
        <dbReference type="SAM" id="SignalP"/>
    </source>
</evidence>
<dbReference type="EMBL" id="JADNYJ010000170">
    <property type="protein sequence ID" value="KAF8877448.1"/>
    <property type="molecule type" value="Genomic_DNA"/>
</dbReference>
<sequence length="691" mass="77761">MPFIALCLLTLNPIQLINFASNITQSSMDGNFLFEHAQPPPPAAHDATEDNTFHPFEDRLAFNWAHYHFTELQSSEQEINKGMDLWLAMTLKASNNMPLPWSSVEEMYQTIDAIQEGDVPFETIHFKYGDTFTPRPYRQFDHMGDRVWSNLMSGDWAWNEADTIAQDECTHGAMLIPIISGSDKTTVSVATGHQEYHPVYESPGIITNTVRCAHGNAVLLVAFLPIPKSFFAPFKQTPMKAHRISELCLADVPHVWLVGIIQGWCPKCEAKPDNLDGNLGETHHHKHERTDFIIKCFDPGIIWEKYGVWSDVVLIKGTFKDHLVMWVNEYLHVKYGETQALKIIHDIDRRFLREGLLCGSTAGHFAPKQGEESELDSEEMATSDEEGGSDIGEDTKQGFERHLGNAGPEDGPQSLSSITLVATPERWYLKDLNKLAQYINEPNFPSEFKSFLYSIAFGATPHDSETDQVIQCALVSWFLPTSDQHDPDTVQVIPLKSIARGAHLLPKYGVGMLPDHIMHTTIATNFCQSSNFSLLFRLSQNSEKLKSVEKDSHSIKERESACPSFCIVGLKGHYGLCNDLQLWVTFIEDHFIFNDYKENQTGVIKEAHISLCDPIGITADCERDDIVCHYKGVIKFIEFQKLQSLHGKVVDKALLGVLGGKIEIPEIICSRFRNVHVGVTMGSEDGRVKMV</sequence>
<evidence type="ECO:0000256" key="1">
    <source>
        <dbReference type="SAM" id="MobiDB-lite"/>
    </source>
</evidence>
<feature type="compositionally biased region" description="Acidic residues" evidence="1">
    <location>
        <begin position="372"/>
        <end position="392"/>
    </location>
</feature>
<feature type="region of interest" description="Disordered" evidence="1">
    <location>
        <begin position="363"/>
        <end position="415"/>
    </location>
</feature>
<reference evidence="3" key="1">
    <citation type="submission" date="2020-11" db="EMBL/GenBank/DDBJ databases">
        <authorList>
            <consortium name="DOE Joint Genome Institute"/>
            <person name="Ahrendt S."/>
            <person name="Riley R."/>
            <person name="Andreopoulos W."/>
            <person name="LaButti K."/>
            <person name="Pangilinan J."/>
            <person name="Ruiz-duenas F.J."/>
            <person name="Barrasa J.M."/>
            <person name="Sanchez-Garcia M."/>
            <person name="Camarero S."/>
            <person name="Miyauchi S."/>
            <person name="Serrano A."/>
            <person name="Linde D."/>
            <person name="Babiker R."/>
            <person name="Drula E."/>
            <person name="Ayuso-Fernandez I."/>
            <person name="Pacheco R."/>
            <person name="Padilla G."/>
            <person name="Ferreira P."/>
            <person name="Barriuso J."/>
            <person name="Kellner H."/>
            <person name="Castanera R."/>
            <person name="Alfaro M."/>
            <person name="Ramirez L."/>
            <person name="Pisabarro A.G."/>
            <person name="Kuo A."/>
            <person name="Tritt A."/>
            <person name="Lipzen A."/>
            <person name="He G."/>
            <person name="Yan M."/>
            <person name="Ng V."/>
            <person name="Cullen D."/>
            <person name="Martin F."/>
            <person name="Rosso M.-N."/>
            <person name="Henrissat B."/>
            <person name="Hibbett D."/>
            <person name="Martinez A.T."/>
            <person name="Grigoriev I.V."/>
        </authorList>
    </citation>
    <scope>NUCLEOTIDE SEQUENCE</scope>
    <source>
        <strain evidence="3">AH 44721</strain>
    </source>
</reference>
<evidence type="ECO:0000313" key="4">
    <source>
        <dbReference type="Proteomes" id="UP000724874"/>
    </source>
</evidence>
<name>A0A9P5NCY6_GYMJU</name>
<dbReference type="Proteomes" id="UP000724874">
    <property type="component" value="Unassembled WGS sequence"/>
</dbReference>
<evidence type="ECO:0008006" key="5">
    <source>
        <dbReference type="Google" id="ProtNLM"/>
    </source>
</evidence>
<evidence type="ECO:0000313" key="3">
    <source>
        <dbReference type="EMBL" id="KAF8877448.1"/>
    </source>
</evidence>
<keyword evidence="2" id="KW-0732">Signal</keyword>
<protein>
    <recommendedName>
        <fullName evidence="5">JmjC domain-containing protein</fullName>
    </recommendedName>
</protein>
<comment type="caution">
    <text evidence="3">The sequence shown here is derived from an EMBL/GenBank/DDBJ whole genome shotgun (WGS) entry which is preliminary data.</text>
</comment>
<dbReference type="InterPro" id="IPR041078">
    <property type="entry name" value="Plavaka"/>
</dbReference>
<accession>A0A9P5NCY6</accession>
<proteinExistence type="predicted"/>
<feature type="signal peptide" evidence="2">
    <location>
        <begin position="1"/>
        <end position="19"/>
    </location>
</feature>
<dbReference type="AlphaFoldDB" id="A0A9P5NCY6"/>
<gene>
    <name evidence="3" type="ORF">CPB84DRAFT_1880549</name>
</gene>
<dbReference type="OrthoDB" id="3199698at2759"/>